<dbReference type="AlphaFoldDB" id="A0A1Y5PLJ6"/>
<reference evidence="1" key="1">
    <citation type="submission" date="2016-03" db="EMBL/GenBank/DDBJ databases">
        <authorList>
            <person name="Ploux O."/>
        </authorList>
    </citation>
    <scope>NUCLEOTIDE SEQUENCE</scope>
    <source>
        <strain evidence="1">UC10</strain>
    </source>
</reference>
<accession>A0A1Y5PLJ6</accession>
<dbReference type="EMBL" id="FLQS01000078">
    <property type="protein sequence ID" value="SBS79573.1"/>
    <property type="molecule type" value="Genomic_DNA"/>
</dbReference>
<gene>
    <name evidence="1" type="ORF">MHPYR_80162</name>
</gene>
<evidence type="ECO:0000313" key="1">
    <source>
        <dbReference type="EMBL" id="SBS79573.1"/>
    </source>
</evidence>
<organism evidence="1">
    <name type="scientific">uncultured Mycobacterium sp</name>
    <dbReference type="NCBI Taxonomy" id="171292"/>
    <lineage>
        <taxon>Bacteria</taxon>
        <taxon>Bacillati</taxon>
        <taxon>Actinomycetota</taxon>
        <taxon>Actinomycetes</taxon>
        <taxon>Mycobacteriales</taxon>
        <taxon>Mycobacteriaceae</taxon>
        <taxon>Mycobacterium</taxon>
        <taxon>environmental samples</taxon>
    </lineage>
</organism>
<name>A0A1Y5PLJ6_9MYCO</name>
<sequence length="135" mass="14823">MTAAQPPSISVHPRHLQRAATAVDRALELVARACAVFWDLPHEVPNDPLDGLDHDETGDVCRALGDLLELAVGRDRAIELLRQGAPTPLAAAETVARVADYDIGQVLSGRDYVRQRAQFYAAQQAYKPEDAPDWR</sequence>
<proteinExistence type="predicted"/>
<protein>
    <submittedName>
        <fullName evidence="1">Uncharacterized protein</fullName>
    </submittedName>
</protein>